<reference evidence="1 2" key="1">
    <citation type="journal article" date="2014" name="Am. J. Bot.">
        <title>Genome assembly and annotation for red clover (Trifolium pratense; Fabaceae).</title>
        <authorList>
            <person name="Istvanek J."/>
            <person name="Jaros M."/>
            <person name="Krenek A."/>
            <person name="Repkova J."/>
        </authorList>
    </citation>
    <scope>NUCLEOTIDE SEQUENCE [LARGE SCALE GENOMIC DNA]</scope>
    <source>
        <strain evidence="2">cv. Tatra</strain>
        <tissue evidence="1">Young leaves</tissue>
    </source>
</reference>
<organism evidence="1 2">
    <name type="scientific">Trifolium pratense</name>
    <name type="common">Red clover</name>
    <dbReference type="NCBI Taxonomy" id="57577"/>
    <lineage>
        <taxon>Eukaryota</taxon>
        <taxon>Viridiplantae</taxon>
        <taxon>Streptophyta</taxon>
        <taxon>Embryophyta</taxon>
        <taxon>Tracheophyta</taxon>
        <taxon>Spermatophyta</taxon>
        <taxon>Magnoliopsida</taxon>
        <taxon>eudicotyledons</taxon>
        <taxon>Gunneridae</taxon>
        <taxon>Pentapetalae</taxon>
        <taxon>rosids</taxon>
        <taxon>fabids</taxon>
        <taxon>Fabales</taxon>
        <taxon>Fabaceae</taxon>
        <taxon>Papilionoideae</taxon>
        <taxon>50 kb inversion clade</taxon>
        <taxon>NPAAA clade</taxon>
        <taxon>Hologalegina</taxon>
        <taxon>IRL clade</taxon>
        <taxon>Trifolieae</taxon>
        <taxon>Trifolium</taxon>
    </lineage>
</organism>
<comment type="caution">
    <text evidence="1">The sequence shown here is derived from an EMBL/GenBank/DDBJ whole genome shotgun (WGS) entry which is preliminary data.</text>
</comment>
<proteinExistence type="predicted"/>
<name>A0A2K3NJQ7_TRIPR</name>
<evidence type="ECO:0000313" key="2">
    <source>
        <dbReference type="Proteomes" id="UP000236291"/>
    </source>
</evidence>
<evidence type="ECO:0000313" key="1">
    <source>
        <dbReference type="EMBL" id="PNY03264.1"/>
    </source>
</evidence>
<gene>
    <name evidence="1" type="ORF">L195_g026589</name>
</gene>
<dbReference type="AlphaFoldDB" id="A0A2K3NJQ7"/>
<protein>
    <submittedName>
        <fullName evidence="1">Uncharacterized protein</fullName>
    </submittedName>
</protein>
<dbReference type="EMBL" id="ASHM01022413">
    <property type="protein sequence ID" value="PNY03264.1"/>
    <property type="molecule type" value="Genomic_DNA"/>
</dbReference>
<sequence length="49" mass="5900">MWIWWESEMGRFPMLVELSLGKDMSVAEIWRLRWGVGGGGWQCRRRIFV</sequence>
<reference evidence="1 2" key="2">
    <citation type="journal article" date="2017" name="Front. Plant Sci.">
        <title>Gene Classification and Mining of Molecular Markers Useful in Red Clover (Trifolium pratense) Breeding.</title>
        <authorList>
            <person name="Istvanek J."/>
            <person name="Dluhosova J."/>
            <person name="Dluhos P."/>
            <person name="Patkova L."/>
            <person name="Nedelnik J."/>
            <person name="Repkova J."/>
        </authorList>
    </citation>
    <scope>NUCLEOTIDE SEQUENCE [LARGE SCALE GENOMIC DNA]</scope>
    <source>
        <strain evidence="2">cv. Tatra</strain>
        <tissue evidence="1">Young leaves</tissue>
    </source>
</reference>
<dbReference type="Proteomes" id="UP000236291">
    <property type="component" value="Unassembled WGS sequence"/>
</dbReference>
<accession>A0A2K3NJQ7</accession>